<dbReference type="PANTHER" id="PTHR48079">
    <property type="entry name" value="PROTEIN YEEZ"/>
    <property type="match status" value="1"/>
</dbReference>
<evidence type="ECO:0000313" key="2">
    <source>
        <dbReference type="EMBL" id="KAH6648875.1"/>
    </source>
</evidence>
<organism evidence="2 3">
    <name type="scientific">Truncatella angustata</name>
    <dbReference type="NCBI Taxonomy" id="152316"/>
    <lineage>
        <taxon>Eukaryota</taxon>
        <taxon>Fungi</taxon>
        <taxon>Dikarya</taxon>
        <taxon>Ascomycota</taxon>
        <taxon>Pezizomycotina</taxon>
        <taxon>Sordariomycetes</taxon>
        <taxon>Xylariomycetidae</taxon>
        <taxon>Amphisphaeriales</taxon>
        <taxon>Sporocadaceae</taxon>
        <taxon>Truncatella</taxon>
    </lineage>
</organism>
<protein>
    <recommendedName>
        <fullName evidence="1">NAD-dependent epimerase/dehydratase domain-containing protein</fullName>
    </recommendedName>
</protein>
<dbReference type="SUPFAM" id="SSF51735">
    <property type="entry name" value="NAD(P)-binding Rossmann-fold domains"/>
    <property type="match status" value="1"/>
</dbReference>
<dbReference type="EMBL" id="JAGPXC010000007">
    <property type="protein sequence ID" value="KAH6648875.1"/>
    <property type="molecule type" value="Genomic_DNA"/>
</dbReference>
<dbReference type="InterPro" id="IPR036291">
    <property type="entry name" value="NAD(P)-bd_dom_sf"/>
</dbReference>
<accession>A0A9P8ZTC0</accession>
<dbReference type="GO" id="GO:0005737">
    <property type="term" value="C:cytoplasm"/>
    <property type="evidence" value="ECO:0007669"/>
    <property type="project" value="TreeGrafter"/>
</dbReference>
<proteinExistence type="predicted"/>
<dbReference type="Gene3D" id="3.40.50.720">
    <property type="entry name" value="NAD(P)-binding Rossmann-like Domain"/>
    <property type="match status" value="1"/>
</dbReference>
<dbReference type="InterPro" id="IPR001509">
    <property type="entry name" value="Epimerase_deHydtase"/>
</dbReference>
<gene>
    <name evidence="2" type="ORF">BKA67DRAFT_375448</name>
</gene>
<reference evidence="2" key="1">
    <citation type="journal article" date="2021" name="Nat. Commun.">
        <title>Genetic determinants of endophytism in the Arabidopsis root mycobiome.</title>
        <authorList>
            <person name="Mesny F."/>
            <person name="Miyauchi S."/>
            <person name="Thiergart T."/>
            <person name="Pickel B."/>
            <person name="Atanasova L."/>
            <person name="Karlsson M."/>
            <person name="Huettel B."/>
            <person name="Barry K.W."/>
            <person name="Haridas S."/>
            <person name="Chen C."/>
            <person name="Bauer D."/>
            <person name="Andreopoulos W."/>
            <person name="Pangilinan J."/>
            <person name="LaButti K."/>
            <person name="Riley R."/>
            <person name="Lipzen A."/>
            <person name="Clum A."/>
            <person name="Drula E."/>
            <person name="Henrissat B."/>
            <person name="Kohler A."/>
            <person name="Grigoriev I.V."/>
            <person name="Martin F.M."/>
            <person name="Hacquard S."/>
        </authorList>
    </citation>
    <scope>NUCLEOTIDE SEQUENCE</scope>
    <source>
        <strain evidence="2">MPI-SDFR-AT-0073</strain>
    </source>
</reference>
<dbReference type="OrthoDB" id="10262413at2759"/>
<evidence type="ECO:0000259" key="1">
    <source>
        <dbReference type="Pfam" id="PF01370"/>
    </source>
</evidence>
<dbReference type="InterPro" id="IPR051783">
    <property type="entry name" value="NAD(P)-dependent_oxidoreduct"/>
</dbReference>
<keyword evidence="3" id="KW-1185">Reference proteome</keyword>
<comment type="caution">
    <text evidence="2">The sequence shown here is derived from an EMBL/GenBank/DDBJ whole genome shotgun (WGS) entry which is preliminary data.</text>
</comment>
<dbReference type="GeneID" id="70125409"/>
<dbReference type="PANTHER" id="PTHR48079:SF6">
    <property type="entry name" value="NAD(P)-BINDING DOMAIN-CONTAINING PROTEIN-RELATED"/>
    <property type="match status" value="1"/>
</dbReference>
<feature type="domain" description="NAD-dependent epimerase/dehydratase" evidence="1">
    <location>
        <begin position="5"/>
        <end position="235"/>
    </location>
</feature>
<dbReference type="AlphaFoldDB" id="A0A9P8ZTC0"/>
<sequence>MSHNILLTGASGYLGGTILARLSSANLPPYGKLFALVRSDEQAEGVKRYGAEPLKFNANDATEVQDVVVNNEISIIYYLIDFQHSHQQVNFIHALAEVKKATGKQVHIIHTSGAKMFSNQAGTLTNRPLRDNELDIYQIQKNQKAPYTMLQNGTDTNNTVIDTAESLGVRSYIFAPSIVYGKGEGFGNQISIQTTAIVKAALCVKRVYSTDSGRPSWPVSHVIDNTTLYLQILRVILEGGQLDYGKNGYYLAATGSVVWEDLYSAMAQALKKRGVLTDDSVTIADDATLERMGEGLGCPKDMVPLLLGGRCTFTAEHGKEIGWQPEFRPEHILEDADAEVELVLQSLT</sequence>
<dbReference type="Proteomes" id="UP000758603">
    <property type="component" value="Unassembled WGS sequence"/>
</dbReference>
<dbReference type="RefSeq" id="XP_045955382.1">
    <property type="nucleotide sequence ID" value="XM_046096517.1"/>
</dbReference>
<dbReference type="GO" id="GO:0004029">
    <property type="term" value="F:aldehyde dehydrogenase (NAD+) activity"/>
    <property type="evidence" value="ECO:0007669"/>
    <property type="project" value="TreeGrafter"/>
</dbReference>
<evidence type="ECO:0000313" key="3">
    <source>
        <dbReference type="Proteomes" id="UP000758603"/>
    </source>
</evidence>
<name>A0A9P8ZTC0_9PEZI</name>
<dbReference type="Pfam" id="PF01370">
    <property type="entry name" value="Epimerase"/>
    <property type="match status" value="1"/>
</dbReference>